<keyword evidence="4" id="KW-0997">Cell inner membrane</keyword>
<evidence type="ECO:0000256" key="1">
    <source>
        <dbReference type="ARBA" id="ARBA00004429"/>
    </source>
</evidence>
<keyword evidence="10" id="KW-1185">Reference proteome</keyword>
<feature type="transmembrane region" description="Helical" evidence="8">
    <location>
        <begin position="463"/>
        <end position="486"/>
    </location>
</feature>
<dbReference type="FunFam" id="1.20.1640.10:FF:000001">
    <property type="entry name" value="Efflux pump membrane transporter"/>
    <property type="match status" value="1"/>
</dbReference>
<dbReference type="EMBL" id="RJVP01000002">
    <property type="protein sequence ID" value="ROH86900.1"/>
    <property type="molecule type" value="Genomic_DNA"/>
</dbReference>
<reference evidence="9 10" key="1">
    <citation type="submission" date="2018-10" db="EMBL/GenBank/DDBJ databases">
        <authorList>
            <person name="Chen W.-M."/>
        </authorList>
    </citation>
    <scope>NUCLEOTIDE SEQUENCE [LARGE SCALE GENOMIC DNA]</scope>
    <source>
        <strain evidence="9 10">H-5</strain>
    </source>
</reference>
<comment type="subcellular location">
    <subcellularLocation>
        <location evidence="1">Cell inner membrane</location>
        <topology evidence="1">Multi-pass membrane protein</topology>
    </subcellularLocation>
</comment>
<dbReference type="Gene3D" id="3.30.70.1440">
    <property type="entry name" value="Multidrug efflux transporter AcrB pore domain"/>
    <property type="match status" value="1"/>
</dbReference>
<evidence type="ECO:0000256" key="7">
    <source>
        <dbReference type="ARBA" id="ARBA00023136"/>
    </source>
</evidence>
<feature type="transmembrane region" description="Helical" evidence="8">
    <location>
        <begin position="904"/>
        <end position="930"/>
    </location>
</feature>
<dbReference type="SUPFAM" id="SSF82866">
    <property type="entry name" value="Multidrug efflux transporter AcrB transmembrane domain"/>
    <property type="match status" value="2"/>
</dbReference>
<dbReference type="InterPro" id="IPR027463">
    <property type="entry name" value="AcrB_DN_DC_subdom"/>
</dbReference>
<dbReference type="NCBIfam" id="NF033617">
    <property type="entry name" value="RND_permease_2"/>
    <property type="match status" value="1"/>
</dbReference>
<feature type="transmembrane region" description="Helical" evidence="8">
    <location>
        <begin position="527"/>
        <end position="547"/>
    </location>
</feature>
<feature type="transmembrane region" description="Helical" evidence="8">
    <location>
        <begin position="331"/>
        <end position="353"/>
    </location>
</feature>
<dbReference type="Gene3D" id="3.30.70.1430">
    <property type="entry name" value="Multidrug efflux transporter AcrB pore domain"/>
    <property type="match status" value="2"/>
</dbReference>
<dbReference type="Proteomes" id="UP000275137">
    <property type="component" value="Unassembled WGS sequence"/>
</dbReference>
<dbReference type="PRINTS" id="PR00702">
    <property type="entry name" value="ACRIFLAVINRP"/>
</dbReference>
<keyword evidence="7 8" id="KW-0472">Membrane</keyword>
<evidence type="ECO:0000256" key="4">
    <source>
        <dbReference type="ARBA" id="ARBA00022519"/>
    </source>
</evidence>
<evidence type="ECO:0000256" key="3">
    <source>
        <dbReference type="ARBA" id="ARBA00022475"/>
    </source>
</evidence>
<evidence type="ECO:0000256" key="8">
    <source>
        <dbReference type="SAM" id="Phobius"/>
    </source>
</evidence>
<feature type="transmembrane region" description="Helical" evidence="8">
    <location>
        <begin position="431"/>
        <end position="451"/>
    </location>
</feature>
<evidence type="ECO:0000256" key="6">
    <source>
        <dbReference type="ARBA" id="ARBA00022989"/>
    </source>
</evidence>
<organism evidence="9 10">
    <name type="scientific">Pseudomethylobacillus aquaticus</name>
    <dbReference type="NCBI Taxonomy" id="2676064"/>
    <lineage>
        <taxon>Bacteria</taxon>
        <taxon>Pseudomonadati</taxon>
        <taxon>Pseudomonadota</taxon>
        <taxon>Betaproteobacteria</taxon>
        <taxon>Nitrosomonadales</taxon>
        <taxon>Methylophilaceae</taxon>
        <taxon>Pseudomethylobacillus</taxon>
    </lineage>
</organism>
<gene>
    <name evidence="9" type="ORF">ED236_04130</name>
</gene>
<dbReference type="GO" id="GO:0042910">
    <property type="term" value="F:xenobiotic transmembrane transporter activity"/>
    <property type="evidence" value="ECO:0007669"/>
    <property type="project" value="TreeGrafter"/>
</dbReference>
<dbReference type="GO" id="GO:0005886">
    <property type="term" value="C:plasma membrane"/>
    <property type="evidence" value="ECO:0007669"/>
    <property type="project" value="UniProtKB-SubCell"/>
</dbReference>
<evidence type="ECO:0000256" key="5">
    <source>
        <dbReference type="ARBA" id="ARBA00022692"/>
    </source>
</evidence>
<name>A0A3N0V2A0_9PROT</name>
<dbReference type="FunFam" id="3.30.70.1430:FF:000001">
    <property type="entry name" value="Efflux pump membrane transporter"/>
    <property type="match status" value="1"/>
</dbReference>
<dbReference type="Gene3D" id="3.30.70.1320">
    <property type="entry name" value="Multidrug efflux transporter AcrB pore domain like"/>
    <property type="match status" value="1"/>
</dbReference>
<proteinExistence type="predicted"/>
<feature type="transmembrane region" description="Helical" evidence="8">
    <location>
        <begin position="360"/>
        <end position="384"/>
    </location>
</feature>
<dbReference type="SUPFAM" id="SSF82714">
    <property type="entry name" value="Multidrug efflux transporter AcrB TolC docking domain, DN and DC subdomains"/>
    <property type="match status" value="2"/>
</dbReference>
<feature type="transmembrane region" description="Helical" evidence="8">
    <location>
        <begin position="854"/>
        <end position="871"/>
    </location>
</feature>
<dbReference type="InterPro" id="IPR001036">
    <property type="entry name" value="Acrflvin-R"/>
</dbReference>
<sequence length="1033" mass="111787">MSMMALFVRRPVATTLLTLGIVLAGFVGLRQLPVAPLPQVEYPNISVSASLPGASPEIMASSVATPLERALGRIAGVTEITSSSSLGSVRINLEFDLDRDIDGAARDVQAAINAARSTLPTGLPSNPTYRKVNPASAPIMILALTSNTMRRGELYDYASTILAQKIAQVRGIGEVSVGGSSLPAVRVDIDPRALNKYDLDLDEVRNAIASNNVNRPKGALAGSEQQWQIAANDQLDSAEDFLPMIIRYRNAAAVRLGDVAEVTDSVQDVRNAGLSDGKPAVLLLVRAQPGGNIIEAVDRVKELMPVLRASVPAAIDIALVQDRTVGIRASIYVVTHTLFIAIALVILVVFIFLRDWRATMIPAIAVPVSLIGTFAAMYLCGYSLNTLSLMALTIATGFVVDDAIVVVENVTRQLEAGASRMQAALQGAREVSFTVLAMSLSLVAVFIPILFMGGIVGRFFREFAVTLSVAILVSLVVSLTLVPMLCARWLRDKPVQPGRVSLAFERAFTRMQNGYARTLHWALRFRALMLVLLLATISLNVYLYVVIPKGFFPQQDIGRIAGSIQADQQISFQSMQDKLTHFMDIVRRDPAVESVVGFTGGGRRNSGVMFLALKPVAERDVSTDEVINRLREQLKGEPGAQLFLQSVQDIRIGGRQGNAQYQYTLQSDNLKDLRDWAPQIRKALSQLPELQDVNTDEEDRGLQTSLVIDRDTAARLGISMAQINSALNNAFGQRLVSVIYNPLNQYRVVMELAPEFSADARALHYIYVRAADGTQVPLSSFSRYELTRTALEVNHQAQFAATTVTFNLTDGISLGEATELIRDTFVSIGVPASVQGAFAGTAKVFQQSLKSQPWLILATLLAVYIVLGILYESLLHPLTILSTLPSAGVGALLALLAMGQDLNLIGIIGVILLIGIVKKNAIMMIDFALMAEREQGLSAQDAIFKACQMRLRPILMTTMAALLGAVPLAVGIGEGAELRQPLGIAIVGGLMVSQLLTLYTTPVVYLYMDAAQRRWWKRGSASQPRLATTLGQG</sequence>
<dbReference type="AlphaFoldDB" id="A0A3N0V2A0"/>
<evidence type="ECO:0000256" key="2">
    <source>
        <dbReference type="ARBA" id="ARBA00022448"/>
    </source>
</evidence>
<keyword evidence="3" id="KW-1003">Cell membrane</keyword>
<feature type="transmembrane region" description="Helical" evidence="8">
    <location>
        <begin position="984"/>
        <end position="1008"/>
    </location>
</feature>
<comment type="caution">
    <text evidence="9">The sequence shown here is derived from an EMBL/GenBank/DDBJ whole genome shotgun (WGS) entry which is preliminary data.</text>
</comment>
<evidence type="ECO:0000313" key="10">
    <source>
        <dbReference type="Proteomes" id="UP000275137"/>
    </source>
</evidence>
<dbReference type="PANTHER" id="PTHR32063:SF34">
    <property type="entry name" value="MULTIDRUG RESISTANCE PROTEIN MDTC"/>
    <property type="match status" value="1"/>
</dbReference>
<protein>
    <submittedName>
        <fullName evidence="9">Multidrug efflux RND transporter permease subunit</fullName>
    </submittedName>
</protein>
<feature type="transmembrane region" description="Helical" evidence="8">
    <location>
        <begin position="951"/>
        <end position="972"/>
    </location>
</feature>
<dbReference type="Pfam" id="PF00873">
    <property type="entry name" value="ACR_tran"/>
    <property type="match status" value="1"/>
</dbReference>
<dbReference type="Gene3D" id="1.20.1640.10">
    <property type="entry name" value="Multidrug efflux transporter AcrB transmembrane domain"/>
    <property type="match status" value="2"/>
</dbReference>
<dbReference type="SUPFAM" id="SSF82693">
    <property type="entry name" value="Multidrug efflux transporter AcrB pore domain, PN1, PN2, PC1 and PC2 subdomains"/>
    <property type="match status" value="4"/>
</dbReference>
<dbReference type="PANTHER" id="PTHR32063">
    <property type="match status" value="1"/>
</dbReference>
<keyword evidence="6 8" id="KW-1133">Transmembrane helix</keyword>
<accession>A0A3N0V2A0</accession>
<dbReference type="Gene3D" id="3.30.2090.10">
    <property type="entry name" value="Multidrug efflux transporter AcrB TolC docking domain, DN and DC subdomains"/>
    <property type="match status" value="2"/>
</dbReference>
<keyword evidence="5 8" id="KW-0812">Transmembrane</keyword>
<keyword evidence="2" id="KW-0813">Transport</keyword>
<evidence type="ECO:0000313" key="9">
    <source>
        <dbReference type="EMBL" id="ROH86900.1"/>
    </source>
</evidence>